<dbReference type="GO" id="GO:0071008">
    <property type="term" value="C:U2-type post-mRNA release spliceosomal complex"/>
    <property type="evidence" value="ECO:0007669"/>
    <property type="project" value="TreeGrafter"/>
</dbReference>
<dbReference type="PANTHER" id="PTHR23329:SF1">
    <property type="entry name" value="TUFTELIN-INTERACTING PROTEIN 11"/>
    <property type="match status" value="1"/>
</dbReference>
<evidence type="ECO:0000313" key="3">
    <source>
        <dbReference type="EMBL" id="KAK9945670.1"/>
    </source>
</evidence>
<dbReference type="Proteomes" id="UP001457282">
    <property type="component" value="Unassembled WGS sequence"/>
</dbReference>
<reference evidence="3 4" key="1">
    <citation type="journal article" date="2023" name="G3 (Bethesda)">
        <title>A chromosome-length genome assembly and annotation of blackberry (Rubus argutus, cv. 'Hillquist').</title>
        <authorList>
            <person name="Bruna T."/>
            <person name="Aryal R."/>
            <person name="Dudchenko O."/>
            <person name="Sargent D.J."/>
            <person name="Mead D."/>
            <person name="Buti M."/>
            <person name="Cavallini A."/>
            <person name="Hytonen T."/>
            <person name="Andres J."/>
            <person name="Pham M."/>
            <person name="Weisz D."/>
            <person name="Mascagni F."/>
            <person name="Usai G."/>
            <person name="Natali L."/>
            <person name="Bassil N."/>
            <person name="Fernandez G.E."/>
            <person name="Lomsadze A."/>
            <person name="Armour M."/>
            <person name="Olukolu B."/>
            <person name="Poorten T."/>
            <person name="Britton C."/>
            <person name="Davik J."/>
            <person name="Ashrafi H."/>
            <person name="Aiden E.L."/>
            <person name="Borodovsky M."/>
            <person name="Worthington M."/>
        </authorList>
    </citation>
    <scope>NUCLEOTIDE SEQUENCE [LARGE SCALE GENOMIC DNA]</scope>
    <source>
        <strain evidence="3">PI 553951</strain>
    </source>
</reference>
<name>A0AAW1YAV9_RUBAR</name>
<dbReference type="InterPro" id="IPR045211">
    <property type="entry name" value="TFP11/STIP/Ntr1"/>
</dbReference>
<dbReference type="GO" id="GO:0000390">
    <property type="term" value="P:spliceosomal complex disassembly"/>
    <property type="evidence" value="ECO:0007669"/>
    <property type="project" value="InterPro"/>
</dbReference>
<feature type="domain" description="G-patch" evidence="2">
    <location>
        <begin position="33"/>
        <end position="78"/>
    </location>
</feature>
<proteinExistence type="predicted"/>
<dbReference type="AlphaFoldDB" id="A0AAW1YAV9"/>
<gene>
    <name evidence="3" type="ORF">M0R45_011170</name>
</gene>
<dbReference type="EMBL" id="JBEDUW010000002">
    <property type="protein sequence ID" value="KAK9945670.1"/>
    <property type="molecule type" value="Genomic_DNA"/>
</dbReference>
<dbReference type="Pfam" id="PF01585">
    <property type="entry name" value="G-patch"/>
    <property type="match status" value="1"/>
</dbReference>
<dbReference type="PROSITE" id="PS50174">
    <property type="entry name" value="G_PATCH"/>
    <property type="match status" value="1"/>
</dbReference>
<dbReference type="PANTHER" id="PTHR23329">
    <property type="entry name" value="TUFTELIN-INTERACTING PROTEIN 11-RELATED"/>
    <property type="match status" value="1"/>
</dbReference>
<evidence type="ECO:0000256" key="1">
    <source>
        <dbReference type="SAM" id="MobiDB-lite"/>
    </source>
</evidence>
<keyword evidence="4" id="KW-1185">Reference proteome</keyword>
<dbReference type="InterPro" id="IPR000467">
    <property type="entry name" value="G_patch_dom"/>
</dbReference>
<dbReference type="SMART" id="SM00443">
    <property type="entry name" value="G_patch"/>
    <property type="match status" value="1"/>
</dbReference>
<comment type="caution">
    <text evidence="3">The sequence shown here is derived from an EMBL/GenBank/DDBJ whole genome shotgun (WGS) entry which is preliminary data.</text>
</comment>
<dbReference type="GO" id="GO:0003676">
    <property type="term" value="F:nucleic acid binding"/>
    <property type="evidence" value="ECO:0007669"/>
    <property type="project" value="InterPro"/>
</dbReference>
<organism evidence="3 4">
    <name type="scientific">Rubus argutus</name>
    <name type="common">Southern blackberry</name>
    <dbReference type="NCBI Taxonomy" id="59490"/>
    <lineage>
        <taxon>Eukaryota</taxon>
        <taxon>Viridiplantae</taxon>
        <taxon>Streptophyta</taxon>
        <taxon>Embryophyta</taxon>
        <taxon>Tracheophyta</taxon>
        <taxon>Spermatophyta</taxon>
        <taxon>Magnoliopsida</taxon>
        <taxon>eudicotyledons</taxon>
        <taxon>Gunneridae</taxon>
        <taxon>Pentapetalae</taxon>
        <taxon>rosids</taxon>
        <taxon>fabids</taxon>
        <taxon>Rosales</taxon>
        <taxon>Rosaceae</taxon>
        <taxon>Rosoideae</taxon>
        <taxon>Rosoideae incertae sedis</taxon>
        <taxon>Rubus</taxon>
    </lineage>
</organism>
<protein>
    <recommendedName>
        <fullName evidence="2">G-patch domain-containing protein</fullName>
    </recommendedName>
</protein>
<feature type="region of interest" description="Disordered" evidence="1">
    <location>
        <begin position="1"/>
        <end position="31"/>
    </location>
</feature>
<feature type="region of interest" description="Disordered" evidence="1">
    <location>
        <begin position="90"/>
        <end position="110"/>
    </location>
</feature>
<evidence type="ECO:0000259" key="2">
    <source>
        <dbReference type="PROSITE" id="PS50174"/>
    </source>
</evidence>
<sequence>MEQEHGSRKRRRQDGNIDLKPSNFNNGDGHGLTTGIGMKMLKIMGYKGGGLGKNEQGIRNPIEPKLRPKNLGMGFNDYKETKIKLPNLQQEELADETPKKRDVRPPTTTIPTWKKNIINKQQKDFSLADFLAQKMEEEKSVDAVGNLEDLSAQQKYDDDIAIPDLNNDIRTALTD</sequence>
<accession>A0AAW1YAV9</accession>
<evidence type="ECO:0000313" key="4">
    <source>
        <dbReference type="Proteomes" id="UP001457282"/>
    </source>
</evidence>